<comment type="caution">
    <text evidence="4">The sequence shown here is derived from an EMBL/GenBank/DDBJ whole genome shotgun (WGS) entry which is preliminary data.</text>
</comment>
<name>A0A4R4N117_9ACTN</name>
<dbReference type="InterPro" id="IPR026004">
    <property type="entry name" value="Septum_form"/>
</dbReference>
<keyword evidence="2" id="KW-1133">Transmembrane helix</keyword>
<dbReference type="OrthoDB" id="3480120at2"/>
<evidence type="ECO:0000256" key="2">
    <source>
        <dbReference type="SAM" id="Phobius"/>
    </source>
</evidence>
<feature type="transmembrane region" description="Helical" evidence="2">
    <location>
        <begin position="42"/>
        <end position="67"/>
    </location>
</feature>
<feature type="region of interest" description="Disordered" evidence="1">
    <location>
        <begin position="1"/>
        <end position="36"/>
    </location>
</feature>
<reference evidence="4 5" key="1">
    <citation type="submission" date="2019-03" db="EMBL/GenBank/DDBJ databases">
        <title>Draft genome sequences of novel Actinobacteria.</title>
        <authorList>
            <person name="Sahin N."/>
            <person name="Ay H."/>
            <person name="Saygin H."/>
        </authorList>
    </citation>
    <scope>NUCLEOTIDE SEQUENCE [LARGE SCALE GENOMIC DNA]</scope>
    <source>
        <strain evidence="4 5">DSM 45347</strain>
    </source>
</reference>
<gene>
    <name evidence="4" type="ORF">E1284_39535</name>
</gene>
<dbReference type="Pfam" id="PF13845">
    <property type="entry name" value="Septum_form"/>
    <property type="match status" value="1"/>
</dbReference>
<organism evidence="4 5">
    <name type="scientific">Actinomadura bangladeshensis</name>
    <dbReference type="NCBI Taxonomy" id="453573"/>
    <lineage>
        <taxon>Bacteria</taxon>
        <taxon>Bacillati</taxon>
        <taxon>Actinomycetota</taxon>
        <taxon>Actinomycetes</taxon>
        <taxon>Streptosporangiales</taxon>
        <taxon>Thermomonosporaceae</taxon>
        <taxon>Actinomadura</taxon>
    </lineage>
</organism>
<keyword evidence="2" id="KW-0812">Transmembrane</keyword>
<evidence type="ECO:0000256" key="1">
    <source>
        <dbReference type="SAM" id="MobiDB-lite"/>
    </source>
</evidence>
<accession>A0A4R4N117</accession>
<evidence type="ECO:0000313" key="4">
    <source>
        <dbReference type="EMBL" id="TDC02318.1"/>
    </source>
</evidence>
<evidence type="ECO:0000259" key="3">
    <source>
        <dbReference type="Pfam" id="PF13845"/>
    </source>
</evidence>
<keyword evidence="2" id="KW-0472">Membrane</keyword>
<dbReference type="Proteomes" id="UP000295431">
    <property type="component" value="Unassembled WGS sequence"/>
</dbReference>
<protein>
    <recommendedName>
        <fullName evidence="3">Septum formation-related domain-containing protein</fullName>
    </recommendedName>
</protein>
<dbReference type="AlphaFoldDB" id="A0A4R4N117"/>
<dbReference type="RefSeq" id="WP_131945255.1">
    <property type="nucleotide sequence ID" value="NZ_BAAAMX010000044.1"/>
</dbReference>
<dbReference type="EMBL" id="SMJW01000444">
    <property type="protein sequence ID" value="TDC02318.1"/>
    <property type="molecule type" value="Genomic_DNA"/>
</dbReference>
<proteinExistence type="predicted"/>
<feature type="transmembrane region" description="Helical" evidence="2">
    <location>
        <begin position="79"/>
        <end position="103"/>
    </location>
</feature>
<feature type="compositionally biased region" description="Pro residues" evidence="1">
    <location>
        <begin position="7"/>
        <end position="18"/>
    </location>
</feature>
<feature type="domain" description="Septum formation-related" evidence="3">
    <location>
        <begin position="122"/>
        <end position="336"/>
    </location>
</feature>
<keyword evidence="5" id="KW-1185">Reference proteome</keyword>
<evidence type="ECO:0000313" key="5">
    <source>
        <dbReference type="Proteomes" id="UP000295431"/>
    </source>
</evidence>
<sequence length="352" mass="37818">MTNAPSWVPPDSSPPEPDPSSSVPMDTPPPPSAPVPVRTNRLAIAALTTGLAGMVPFAAGFAIAALVQTRRRGEKGRSLAIGALTASAAWAVAVAAVAVAMAGGSSSSAEHVQTRASALREGDCFTGAAINDTDLVTIVPCTQPHESEVIARSPLPNEPYPGPEKLYLQAKELCTKRGLYLQKSRYHENLDPRLLGPDQKRWWKGDREVTCLMHYTGTGALTSPLAATVDPNLKGYAALSIGECIPKWDNKDSYTAVVPCTEPHRAEVVATFELPFGEPPWTYPGTESVDRQARRGCEKRSKKIFADRPPPPAKLVLAYRAPDESAWDRQSRLVLCALKVADGTLKQPLVPR</sequence>